<dbReference type="KEGG" id="stac:ABII15_30700"/>
<name>A0AAU8J0R4_9ACTN</name>
<dbReference type="EMBL" id="CP159534">
    <property type="protein sequence ID" value="XCJ74071.1"/>
    <property type="molecule type" value="Genomic_DNA"/>
</dbReference>
<sequence length="221" mass="23606">MRGAAPRSRRLRFDGWIAGVGTASGTRLVVGHWPGSPWGAFADVMVEHPDGHRELLAPTPRVADFVAATYTFDAVTHCPVTVVPSVAAWRVTAGPLRLTITPGRRDALGRVLRAVPRRVAVEPAWAAVCDLPARLLMPGVRTRGSAGGGRREWYAALDHHLITAVDATWDGTDLGALRAVDPPVRFGFGSVPRGPSLTRVVSTVELPPAHPASTQNLNRST</sequence>
<dbReference type="AlphaFoldDB" id="A0AAU8J0R4"/>
<organism evidence="1">
    <name type="scientific">Streptomyces tabacisoli</name>
    <dbReference type="NCBI Taxonomy" id="3156398"/>
    <lineage>
        <taxon>Bacteria</taxon>
        <taxon>Bacillati</taxon>
        <taxon>Actinomycetota</taxon>
        <taxon>Actinomycetes</taxon>
        <taxon>Kitasatosporales</taxon>
        <taxon>Streptomycetaceae</taxon>
        <taxon>Streptomyces</taxon>
    </lineage>
</organism>
<gene>
    <name evidence="1" type="ORF">ABII15_30700</name>
</gene>
<protein>
    <submittedName>
        <fullName evidence="1">Uncharacterized protein</fullName>
    </submittedName>
</protein>
<proteinExistence type="predicted"/>
<reference evidence="1" key="1">
    <citation type="submission" date="2024-06" db="EMBL/GenBank/DDBJ databases">
        <title>Streptomyces sp. strain HUAS MG91 genome sequences.</title>
        <authorList>
            <person name="Mo P."/>
        </authorList>
    </citation>
    <scope>NUCLEOTIDE SEQUENCE</scope>
    <source>
        <strain evidence="1">HUAS MG91</strain>
    </source>
</reference>
<accession>A0AAU8J0R4</accession>
<dbReference type="RefSeq" id="WP_353945519.1">
    <property type="nucleotide sequence ID" value="NZ_CP159534.1"/>
</dbReference>
<evidence type="ECO:0000313" key="1">
    <source>
        <dbReference type="EMBL" id="XCJ74071.1"/>
    </source>
</evidence>